<gene>
    <name evidence="1" type="ORF">KUL25_17335</name>
</gene>
<dbReference type="EMBL" id="JAIMBW010000001">
    <property type="protein sequence ID" value="MBY4894524.1"/>
    <property type="molecule type" value="Genomic_DNA"/>
</dbReference>
<dbReference type="Proteomes" id="UP000693972">
    <property type="component" value="Unassembled WGS sequence"/>
</dbReference>
<sequence length="69" mass="7930">MAVFYSHRLKSVIQHMVCDLGLTFPLDDQGARVSIAENRKMIEETAARLRVHVQFHETEQGMMAVFHSD</sequence>
<dbReference type="RefSeq" id="WP_257894084.1">
    <property type="nucleotide sequence ID" value="NZ_JAIMBW010000001.1"/>
</dbReference>
<evidence type="ECO:0000313" key="1">
    <source>
        <dbReference type="EMBL" id="QXL87175.1"/>
    </source>
</evidence>
<dbReference type="AlphaFoldDB" id="A0A975TTV9"/>
<keyword evidence="2" id="KW-1185">Reference proteome</keyword>
<evidence type="ECO:0000313" key="2">
    <source>
        <dbReference type="Proteomes" id="UP000693972"/>
    </source>
</evidence>
<proteinExistence type="predicted"/>
<dbReference type="EMBL" id="CP078073">
    <property type="protein sequence ID" value="QXL87175.1"/>
    <property type="molecule type" value="Genomic_DNA"/>
</dbReference>
<name>A0A975TTV9_9RHOB</name>
<protein>
    <submittedName>
        <fullName evidence="1">Uncharacterized protein</fullName>
    </submittedName>
</protein>
<organism evidence="1">
    <name type="scientific">Gymnodinialimonas phycosphaerae</name>
    <dbReference type="NCBI Taxonomy" id="2841589"/>
    <lineage>
        <taxon>Bacteria</taxon>
        <taxon>Pseudomonadati</taxon>
        <taxon>Pseudomonadota</taxon>
        <taxon>Alphaproteobacteria</taxon>
        <taxon>Rhodobacterales</taxon>
        <taxon>Paracoccaceae</taxon>
        <taxon>Gymnodinialimonas</taxon>
    </lineage>
</organism>
<reference evidence="1 2" key="1">
    <citation type="submission" date="2021-07" db="EMBL/GenBank/DDBJ databases">
        <title>Karlodiniumbacter phycospheric gen. nov., sp. nov., a phycosphere bacterium isolated from karlodinium veneficum.</title>
        <authorList>
            <person name="Peng Y."/>
            <person name="Jiang L."/>
            <person name="Lee J."/>
        </authorList>
    </citation>
    <scope>NUCLEOTIDE SEQUENCE</scope>
    <source>
        <strain evidence="1 2">N5</strain>
    </source>
</reference>
<accession>A0A975TTV9</accession>